<feature type="region of interest" description="Disordered" evidence="1">
    <location>
        <begin position="246"/>
        <end position="277"/>
    </location>
</feature>
<sequence>MGWFWGSSTADGSTTSTQDPYDKLDPALRKFLEKESPVKYTSSTPSKRIPPREPQSYRSQVPELGQSTVSPTTEAPPGPEPLVPKESLFQDGRHADIWKTYQPLEAVEASGKSDQDKLYDVIDAYNARKAEIGRAALENCAFEQIAISECFKNGGAYSRMTMCSAETRKLERCYVMQTKFLKALGYLAPGRSQEEEEAVQMHADMLYQRMMKQDKLIQEAREKGEPIPEFKPVMSAIAGTVVAAPASTQPATTTPTSSIAFAHNAPTPPTPARQPQSQMASQPSIFSHLPEDKQKQIAEKLAELSPDERKLEEDAIAADLAAGRHYLKQVSSVYDEERKRRIERKEQGYETLGDAIKRWWGW</sequence>
<feature type="region of interest" description="Disordered" evidence="1">
    <location>
        <begin position="1"/>
        <end position="86"/>
    </location>
</feature>
<name>A0ABR0KUV2_9PEZI</name>
<feature type="compositionally biased region" description="Low complexity" evidence="1">
    <location>
        <begin position="1"/>
        <end position="17"/>
    </location>
</feature>
<protein>
    <submittedName>
        <fullName evidence="2">Uncharacterized protein</fullName>
    </submittedName>
</protein>
<dbReference type="Proteomes" id="UP001357485">
    <property type="component" value="Unassembled WGS sequence"/>
</dbReference>
<evidence type="ECO:0000256" key="1">
    <source>
        <dbReference type="SAM" id="MobiDB-lite"/>
    </source>
</evidence>
<dbReference type="EMBL" id="JAVRRA010024620">
    <property type="protein sequence ID" value="KAK5132022.1"/>
    <property type="molecule type" value="Genomic_DNA"/>
</dbReference>
<evidence type="ECO:0000313" key="2">
    <source>
        <dbReference type="EMBL" id="KAK5132022.1"/>
    </source>
</evidence>
<proteinExistence type="predicted"/>
<gene>
    <name evidence="2" type="ORF">LTR16_000149</name>
</gene>
<keyword evidence="3" id="KW-1185">Reference proteome</keyword>
<feature type="compositionally biased region" description="Low complexity" evidence="1">
    <location>
        <begin position="246"/>
        <end position="260"/>
    </location>
</feature>
<reference evidence="2 3" key="1">
    <citation type="submission" date="2023-08" db="EMBL/GenBank/DDBJ databases">
        <title>Black Yeasts Isolated from many extreme environments.</title>
        <authorList>
            <person name="Coleine C."/>
            <person name="Stajich J.E."/>
            <person name="Selbmann L."/>
        </authorList>
    </citation>
    <scope>NUCLEOTIDE SEQUENCE [LARGE SCALE GENOMIC DNA]</scope>
    <source>
        <strain evidence="2 3">CCFEE 536</strain>
    </source>
</reference>
<accession>A0ABR0KUV2</accession>
<organism evidence="2 3">
    <name type="scientific">Cryomyces antarcticus</name>
    <dbReference type="NCBI Taxonomy" id="329879"/>
    <lineage>
        <taxon>Eukaryota</taxon>
        <taxon>Fungi</taxon>
        <taxon>Dikarya</taxon>
        <taxon>Ascomycota</taxon>
        <taxon>Pezizomycotina</taxon>
        <taxon>Dothideomycetes</taxon>
        <taxon>Dothideomycetes incertae sedis</taxon>
        <taxon>Cryomyces</taxon>
    </lineage>
</organism>
<comment type="caution">
    <text evidence="2">The sequence shown here is derived from an EMBL/GenBank/DDBJ whole genome shotgun (WGS) entry which is preliminary data.</text>
</comment>
<feature type="compositionally biased region" description="Basic and acidic residues" evidence="1">
    <location>
        <begin position="20"/>
        <end position="37"/>
    </location>
</feature>
<evidence type="ECO:0000313" key="3">
    <source>
        <dbReference type="Proteomes" id="UP001357485"/>
    </source>
</evidence>